<accession>F8QPG3</accession>
<name>F8QPG3_9ACTN</name>
<evidence type="ECO:0000256" key="2">
    <source>
        <dbReference type="RuleBase" id="RU003452"/>
    </source>
</evidence>
<feature type="compositionally biased region" description="Low complexity" evidence="3">
    <location>
        <begin position="157"/>
        <end position="178"/>
    </location>
</feature>
<evidence type="ECO:0000256" key="1">
    <source>
        <dbReference type="ARBA" id="ARBA00006547"/>
    </source>
</evidence>
<reference evidence="4" key="1">
    <citation type="submission" date="2009-08" db="EMBL/GenBank/DDBJ databases">
        <authorList>
            <person name="Wu Y.Y."/>
            <person name="Kang Q.J."/>
            <person name="Shen Y.M."/>
            <person name="Bai L.Q."/>
            <person name="Deng Z.X."/>
        </authorList>
    </citation>
    <scope>NUCLEOTIDE SEQUENCE</scope>
    <source>
        <strain evidence="4">CS</strain>
    </source>
</reference>
<dbReference type="PRINTS" id="PR01543">
    <property type="entry name" value="ANATRNSFRASE"/>
</dbReference>
<evidence type="ECO:0000256" key="3">
    <source>
        <dbReference type="SAM" id="MobiDB-lite"/>
    </source>
</evidence>
<dbReference type="Pfam" id="PF00797">
    <property type="entry name" value="Acetyltransf_2"/>
    <property type="match status" value="1"/>
</dbReference>
<dbReference type="EMBL" id="GQ452266">
    <property type="protein sequence ID" value="ADM46361.1"/>
    <property type="molecule type" value="Genomic_DNA"/>
</dbReference>
<evidence type="ECO:0000313" key="4">
    <source>
        <dbReference type="EMBL" id="ADM46361.1"/>
    </source>
</evidence>
<dbReference type="AlphaFoldDB" id="F8QPG3"/>
<reference evidence="4" key="2">
    <citation type="journal article" date="2011" name="Mol. Biosyst.">
        <title>Cloning and functional analysis of the naphthomycin biosynthetic gene cluster in Streptomyces sp. CS.</title>
        <authorList>
            <person name="Wu Y."/>
            <person name="Kang Q."/>
            <person name="Shen Y."/>
            <person name="Su W."/>
            <person name="Bai L."/>
        </authorList>
    </citation>
    <scope>NUCLEOTIDE SEQUENCE</scope>
    <source>
        <strain evidence="4">CS</strain>
    </source>
</reference>
<dbReference type="BioCyc" id="MetaCyc:MONOMER-20759"/>
<dbReference type="Gene3D" id="3.30.2140.20">
    <property type="match status" value="1"/>
</dbReference>
<dbReference type="InterPro" id="IPR001447">
    <property type="entry name" value="Arylamine_N-AcTrfase"/>
</dbReference>
<dbReference type="PANTHER" id="PTHR11786:SF0">
    <property type="entry name" value="ARYLAMINE N-ACETYLTRANSFERASE 4-RELATED"/>
    <property type="match status" value="1"/>
</dbReference>
<protein>
    <submittedName>
        <fullName evidence="4">Amide synthase</fullName>
    </submittedName>
</protein>
<dbReference type="InterPro" id="IPR053710">
    <property type="entry name" value="Arylamine_NAT_domain_sf"/>
</dbReference>
<dbReference type="SMR" id="F8QPG3"/>
<comment type="similarity">
    <text evidence="1 2">Belongs to the arylamine N-acetyltransferase family.</text>
</comment>
<organism evidence="4">
    <name type="scientific">Streptomyces sp. CS</name>
    <dbReference type="NCBI Taxonomy" id="876169"/>
    <lineage>
        <taxon>Bacteria</taxon>
        <taxon>Bacillati</taxon>
        <taxon>Actinomycetota</taxon>
        <taxon>Actinomycetes</taxon>
        <taxon>Kitasatosporales</taxon>
        <taxon>Streptomycetaceae</taxon>
        <taxon>Streptomyces</taxon>
    </lineage>
</organism>
<dbReference type="GO" id="GO:0016407">
    <property type="term" value="F:acetyltransferase activity"/>
    <property type="evidence" value="ECO:0007669"/>
    <property type="project" value="InterPro"/>
</dbReference>
<dbReference type="SUPFAM" id="SSF54001">
    <property type="entry name" value="Cysteine proteinases"/>
    <property type="match status" value="1"/>
</dbReference>
<proteinExistence type="inferred from homology"/>
<sequence>MFDVDAYLDHIGWSGQPPTPDLDTLRTLHKKHLMAVPYNVEGQGFDDGVHFVEVDEDETFRTVVAAGLGGTCFQLNRLFFRLLSELGYEVSLLAASTAEGRENFGTEIEHMLIRAVVDGEEWLVDVGYPGPSFLEPLRVGDEVQTQYGCQYRLVRENGTNDTGDTNDTGGTADATGPDGQDDRPIALQRRGRVTRWGTVYTLRLRARQWHDWKELEDRARANHATASNDDGQGTLCGRTFDNGQVVLKGRRHLVVRDGRERVRTVVDDEEHRGLVTAILTGDLDTARPA</sequence>
<dbReference type="PANTHER" id="PTHR11786">
    <property type="entry name" value="N-HYDROXYARYLAMINE O-ACETYLTRANSFERASE"/>
    <property type="match status" value="1"/>
</dbReference>
<dbReference type="InterPro" id="IPR038765">
    <property type="entry name" value="Papain-like_cys_pep_sf"/>
</dbReference>
<gene>
    <name evidence="4" type="primary">natF</name>
</gene>
<feature type="region of interest" description="Disordered" evidence="3">
    <location>
        <begin position="156"/>
        <end position="187"/>
    </location>
</feature>